<comment type="subunit">
    <text evidence="13">Heterodimer of AddA and AddB/RexB.</text>
</comment>
<proteinExistence type="inferred from homology"/>
<dbReference type="Gene3D" id="3.40.50.300">
    <property type="entry name" value="P-loop containing nucleotide triphosphate hydrolases"/>
    <property type="match status" value="4"/>
</dbReference>
<feature type="domain" description="UvrD-like helicase C-terminal" evidence="16">
    <location>
        <begin position="511"/>
        <end position="798"/>
    </location>
</feature>
<dbReference type="Gene3D" id="3.90.320.10">
    <property type="match status" value="1"/>
</dbReference>
<dbReference type="InterPro" id="IPR014016">
    <property type="entry name" value="UvrD-like_ATP-bd"/>
</dbReference>
<dbReference type="Gene3D" id="1.10.486.10">
    <property type="entry name" value="PCRA, domain 4"/>
    <property type="match status" value="1"/>
</dbReference>
<evidence type="ECO:0000256" key="12">
    <source>
        <dbReference type="ARBA" id="ARBA00048988"/>
    </source>
</evidence>
<comment type="function">
    <text evidence="13">The heterodimer acts as both an ATP-dependent DNA helicase and an ATP-dependent, dual-direction single-stranded exonuclease. Recognizes the chi site generating a DNA molecule suitable for the initiation of homologous recombination. The AddA nuclease domain is required for chi fragment generation; this subunit has the helicase and 3' -&gt; 5' nuclease activities.</text>
</comment>
<dbReference type="EC" id="3.1.-.-" evidence="13"/>
<dbReference type="Pfam" id="PF13361">
    <property type="entry name" value="UvrD_C"/>
    <property type="match status" value="1"/>
</dbReference>
<evidence type="ECO:0000256" key="5">
    <source>
        <dbReference type="ARBA" id="ARBA00022806"/>
    </source>
</evidence>
<dbReference type="GO" id="GO:0005524">
    <property type="term" value="F:ATP binding"/>
    <property type="evidence" value="ECO:0007669"/>
    <property type="project" value="UniProtKB-UniRule"/>
</dbReference>
<dbReference type="GO" id="GO:0000724">
    <property type="term" value="P:double-strand break repair via homologous recombination"/>
    <property type="evidence" value="ECO:0007669"/>
    <property type="project" value="UniProtKB-UniRule"/>
</dbReference>
<keyword evidence="10 13" id="KW-0413">Isomerase</keyword>
<dbReference type="GO" id="GO:0033202">
    <property type="term" value="C:DNA helicase complex"/>
    <property type="evidence" value="ECO:0007669"/>
    <property type="project" value="TreeGrafter"/>
</dbReference>
<dbReference type="EMBL" id="UHFG01000004">
    <property type="protein sequence ID" value="SUN48056.1"/>
    <property type="molecule type" value="Genomic_DNA"/>
</dbReference>
<dbReference type="SUPFAM" id="SSF52540">
    <property type="entry name" value="P-loop containing nucleoside triphosphate hydrolases"/>
    <property type="match status" value="1"/>
</dbReference>
<keyword evidence="3 13" id="KW-0227">DNA damage</keyword>
<evidence type="ECO:0000313" key="18">
    <source>
        <dbReference type="Proteomes" id="UP000254797"/>
    </source>
</evidence>
<keyword evidence="5 13" id="KW-0347">Helicase</keyword>
<dbReference type="SUPFAM" id="SSF52980">
    <property type="entry name" value="Restriction endonuclease-like"/>
    <property type="match status" value="1"/>
</dbReference>
<evidence type="ECO:0000256" key="1">
    <source>
        <dbReference type="ARBA" id="ARBA00022722"/>
    </source>
</evidence>
<dbReference type="Proteomes" id="UP000254797">
    <property type="component" value="Unassembled WGS sequence"/>
</dbReference>
<protein>
    <recommendedName>
        <fullName evidence="13">ATP-dependent helicase/nuclease subunit A</fullName>
        <ecNumber evidence="13">3.1.-.-</ecNumber>
        <ecNumber evidence="13">5.6.2.4</ecNumber>
    </recommendedName>
    <alternativeName>
        <fullName evidence="13">ATP-dependent helicase/nuclease AddA</fullName>
    </alternativeName>
    <alternativeName>
        <fullName evidence="13">DNA 3'-5' helicase AddA</fullName>
    </alternativeName>
</protein>
<evidence type="ECO:0000256" key="13">
    <source>
        <dbReference type="HAMAP-Rule" id="MF_01451"/>
    </source>
</evidence>
<feature type="binding site" evidence="14">
    <location>
        <begin position="48"/>
        <end position="55"/>
    </location>
    <ligand>
        <name>ATP</name>
        <dbReference type="ChEBI" id="CHEBI:30616"/>
    </ligand>
</feature>
<feature type="domain" description="UvrD-like helicase ATP-binding" evidence="15">
    <location>
        <begin position="27"/>
        <end position="483"/>
    </location>
</feature>
<dbReference type="PANTHER" id="PTHR11070:SF48">
    <property type="entry name" value="ATP-DEPENDENT HELICASE_NUCLEASE SUBUNIT A"/>
    <property type="match status" value="1"/>
</dbReference>
<name>A0A380JV74_STRDY</name>
<gene>
    <name evidence="17" type="primary">rexA</name>
    <name evidence="13" type="synonym">addA</name>
    <name evidence="17" type="ORF">NCTC4670_00438</name>
</gene>
<evidence type="ECO:0000256" key="3">
    <source>
        <dbReference type="ARBA" id="ARBA00022763"/>
    </source>
</evidence>
<evidence type="ECO:0000256" key="9">
    <source>
        <dbReference type="ARBA" id="ARBA00023204"/>
    </source>
</evidence>
<accession>A0A380JV74</accession>
<keyword evidence="9 13" id="KW-0234">DNA repair</keyword>
<evidence type="ECO:0000256" key="8">
    <source>
        <dbReference type="ARBA" id="ARBA00023125"/>
    </source>
</evidence>
<evidence type="ECO:0000256" key="14">
    <source>
        <dbReference type="PROSITE-ProRule" id="PRU00560"/>
    </source>
</evidence>
<keyword evidence="7 13" id="KW-0067">ATP-binding</keyword>
<dbReference type="GO" id="GO:0005829">
    <property type="term" value="C:cytosol"/>
    <property type="evidence" value="ECO:0007669"/>
    <property type="project" value="TreeGrafter"/>
</dbReference>
<evidence type="ECO:0000256" key="2">
    <source>
        <dbReference type="ARBA" id="ARBA00022741"/>
    </source>
</evidence>
<dbReference type="Pfam" id="PF00580">
    <property type="entry name" value="UvrD-helicase"/>
    <property type="match status" value="2"/>
</dbReference>
<dbReference type="PROSITE" id="PS51198">
    <property type="entry name" value="UVRD_HELICASE_ATP_BIND"/>
    <property type="match status" value="1"/>
</dbReference>
<keyword evidence="4 13" id="KW-0378">Hydrolase</keyword>
<dbReference type="AlphaFoldDB" id="A0A380JV74"/>
<evidence type="ECO:0000259" key="16">
    <source>
        <dbReference type="PROSITE" id="PS51217"/>
    </source>
</evidence>
<dbReference type="GO" id="GO:0003690">
    <property type="term" value="F:double-stranded DNA binding"/>
    <property type="evidence" value="ECO:0007669"/>
    <property type="project" value="UniProtKB-UniRule"/>
</dbReference>
<dbReference type="HAMAP" id="MF_01451">
    <property type="entry name" value="AddA"/>
    <property type="match status" value="1"/>
</dbReference>
<dbReference type="CDD" id="cd17932">
    <property type="entry name" value="DEXQc_UvrD"/>
    <property type="match status" value="1"/>
</dbReference>
<dbReference type="InterPro" id="IPR014152">
    <property type="entry name" value="AddA"/>
</dbReference>
<evidence type="ECO:0000256" key="11">
    <source>
        <dbReference type="ARBA" id="ARBA00034617"/>
    </source>
</evidence>
<dbReference type="InterPro" id="IPR038726">
    <property type="entry name" value="PDDEXK_AddAB-type"/>
</dbReference>
<comment type="similarity">
    <text evidence="13">Belongs to the helicase family. AddA subfamily.</text>
</comment>
<dbReference type="PROSITE" id="PS51217">
    <property type="entry name" value="UVRD_HELICASE_CTER"/>
    <property type="match status" value="1"/>
</dbReference>
<dbReference type="EC" id="5.6.2.4" evidence="13"/>
<comment type="catalytic activity">
    <reaction evidence="12 13">
        <text>ATP + H2O = ADP + phosphate + H(+)</text>
        <dbReference type="Rhea" id="RHEA:13065"/>
        <dbReference type="ChEBI" id="CHEBI:15377"/>
        <dbReference type="ChEBI" id="CHEBI:15378"/>
        <dbReference type="ChEBI" id="CHEBI:30616"/>
        <dbReference type="ChEBI" id="CHEBI:43474"/>
        <dbReference type="ChEBI" id="CHEBI:456216"/>
        <dbReference type="EC" id="5.6.2.4"/>
    </reaction>
</comment>
<dbReference type="NCBIfam" id="TIGR02785">
    <property type="entry name" value="addA_Gpos"/>
    <property type="match status" value="1"/>
</dbReference>
<dbReference type="GO" id="GO:0008408">
    <property type="term" value="F:3'-5' exonuclease activity"/>
    <property type="evidence" value="ECO:0007669"/>
    <property type="project" value="UniProtKB-UniRule"/>
</dbReference>
<dbReference type="GO" id="GO:0043138">
    <property type="term" value="F:3'-5' DNA helicase activity"/>
    <property type="evidence" value="ECO:0007669"/>
    <property type="project" value="UniProtKB-UniRule"/>
</dbReference>
<dbReference type="InterPro" id="IPR027417">
    <property type="entry name" value="P-loop_NTPase"/>
</dbReference>
<dbReference type="Pfam" id="PF12705">
    <property type="entry name" value="PDDEXK_1"/>
    <property type="match status" value="1"/>
</dbReference>
<dbReference type="InterPro" id="IPR011604">
    <property type="entry name" value="PDDEXK-like_dom_sf"/>
</dbReference>
<sequence>MISFDPFLSPSAIAQLQEKEAQSSQAQKRTPEQIEAIYTSGQNILVSASAGSGKTFVMVERILDKILRGVSVDRLFISTFTVKAATELRERIEKKLYAQIAKTSDPLLKAYLTDQLQALSQADIGTMDAFAQKVLIRYGYSIGISPQFRIMQDKAEQDILKRDVFSKLFEEFMTQDDSSLFKALVKNFSGNRKDASSFREVVYSCYAFSQSTENPKQWLEETFLKAAQTYQGIEDVPKQEIQLLLSTMQDTADQLRDVTDMEDYGQLTKAGKPTAKYVKHLVIIEKLYEWARDFPHLYGRQGLSQLARDLTALLPTGNDVTVAGIKYPVFKSLHQKLIRFRHLETILTYQPESIPLLELLKIVVLAFSKAYLDAKKQEGAFEFSDIAHFAIQILEENPDIRQTYQDQYHEVMVDEYQDNNHMQERLLTLLSNGHNRFMVGDIKQSIYRFRQADPQIFNQKFKDYQTYPEQGKLILLKENFRSQSEVLEASNAVFTHLMDESLGDILYDEQHQLVAGSIGQKIASPEHRAKLLLYNTDCEDHLDIEDADDISPSEVTIVAKEIIRLHNEQHVPFEDITLLVSSRTRNDAIFHTFNQYGIPLVADGGQQNYLKSVEVMVMLDTLRTINNPRNDYALVALLRSPMFAFDEDELTRLALQQGDDKEADCLYDKLERACLGTGTHPELVHQDLKLKLSRFIETLKSWRRYAKIRSLYDLIWKIFNDRFYFDFVGSQVKAEQAQANLYALALRANQFEQSGYKGLSRFIGMIDKVLETQNDLADVEVASPKQAVNLMTIHKSKGLEFKYVFLLNCDKRFAMTDVHAPFILSRQQGIGIKYLADVKDVLEEKTLPSVKVSMETLPYQLNKQELRLATLSEQMRLLYVAMTRAEKQIYLIGKASKEKSQEFTDGKRLGNHLPLALRERLMSFQDWLLAIADTFTAEDLHFDVQFIEESELSPEAIGHLQSQQVLQPDDLKDNRQSADITRAIDMLNKVSQLNERYEAAIHLPTVRTPSQLKAAYEPLLDSDGVEVMEKSYRKLNEFTLPEFSKQVKVEASQVGSALHRLMQAIPLTKPISLATIAQALEEIEAEAVVKAALDLQKVEQFFTETTLGKRFQTYSTNLYREAPFAILKKDPLSQEDYVIRGIIDAFLLFEDHIELIDYKTDRYRHPSDLKTRYQQQLELYAEALSQTYGLPVTKKYLVLMGGPELAIVTL</sequence>
<evidence type="ECO:0000256" key="6">
    <source>
        <dbReference type="ARBA" id="ARBA00022839"/>
    </source>
</evidence>
<dbReference type="InterPro" id="IPR014017">
    <property type="entry name" value="DNA_helicase_UvrD-like_C"/>
</dbReference>
<keyword evidence="2 13" id="KW-0547">Nucleotide-binding</keyword>
<keyword evidence="6 13" id="KW-0269">Exonuclease</keyword>
<evidence type="ECO:0000313" key="17">
    <source>
        <dbReference type="EMBL" id="SUN48056.1"/>
    </source>
</evidence>
<dbReference type="PANTHER" id="PTHR11070">
    <property type="entry name" value="UVRD / RECB / PCRA DNA HELICASE FAMILY MEMBER"/>
    <property type="match status" value="1"/>
</dbReference>
<comment type="cofactor">
    <cofactor evidence="13">
        <name>Mg(2+)</name>
        <dbReference type="ChEBI" id="CHEBI:18420"/>
    </cofactor>
</comment>
<organism evidence="17 18">
    <name type="scientific">Streptococcus dysgalactiae subsp. dysgalactiae</name>
    <dbReference type="NCBI Taxonomy" id="99822"/>
    <lineage>
        <taxon>Bacteria</taxon>
        <taxon>Bacillati</taxon>
        <taxon>Bacillota</taxon>
        <taxon>Bacilli</taxon>
        <taxon>Lactobacillales</taxon>
        <taxon>Streptococcaceae</taxon>
        <taxon>Streptococcus</taxon>
    </lineage>
</organism>
<dbReference type="InterPro" id="IPR011335">
    <property type="entry name" value="Restrct_endonuc-II-like"/>
</dbReference>
<evidence type="ECO:0000256" key="7">
    <source>
        <dbReference type="ARBA" id="ARBA00022840"/>
    </source>
</evidence>
<evidence type="ECO:0000256" key="4">
    <source>
        <dbReference type="ARBA" id="ARBA00022801"/>
    </source>
</evidence>
<comment type="catalytic activity">
    <reaction evidence="11 13">
        <text>Couples ATP hydrolysis with the unwinding of duplex DNA by translocating in the 3'-5' direction.</text>
        <dbReference type="EC" id="5.6.2.4"/>
    </reaction>
</comment>
<evidence type="ECO:0000259" key="15">
    <source>
        <dbReference type="PROSITE" id="PS51198"/>
    </source>
</evidence>
<dbReference type="GO" id="GO:0016887">
    <property type="term" value="F:ATP hydrolysis activity"/>
    <property type="evidence" value="ECO:0007669"/>
    <property type="project" value="RHEA"/>
</dbReference>
<evidence type="ECO:0000256" key="10">
    <source>
        <dbReference type="ARBA" id="ARBA00023235"/>
    </source>
</evidence>
<dbReference type="InterPro" id="IPR000212">
    <property type="entry name" value="DNA_helicase_UvrD/REP"/>
</dbReference>
<keyword evidence="1 13" id="KW-0540">Nuclease</keyword>
<reference evidence="17 18" key="1">
    <citation type="submission" date="2018-06" db="EMBL/GenBank/DDBJ databases">
        <authorList>
            <consortium name="Pathogen Informatics"/>
            <person name="Doyle S."/>
        </authorList>
    </citation>
    <scope>NUCLEOTIDE SEQUENCE [LARGE SCALE GENOMIC DNA]</scope>
    <source>
        <strain evidence="17 18">NCTC4670</strain>
    </source>
</reference>
<keyword evidence="8 13" id="KW-0238">DNA-binding</keyword>